<dbReference type="PATRIC" id="fig|480391.4.peg.460"/>
<reference evidence="2 3" key="1">
    <citation type="journal article" date="2015" name="Genome Announc.">
        <title>Expanding the biotechnology potential of lactobacilli through comparative genomics of 213 strains and associated genera.</title>
        <authorList>
            <person name="Sun Z."/>
            <person name="Harris H.M."/>
            <person name="McCann A."/>
            <person name="Guo C."/>
            <person name="Argimon S."/>
            <person name="Zhang W."/>
            <person name="Yang X."/>
            <person name="Jeffery I.B."/>
            <person name="Cooney J.C."/>
            <person name="Kagawa T.F."/>
            <person name="Liu W."/>
            <person name="Song Y."/>
            <person name="Salvetti E."/>
            <person name="Wrobel A."/>
            <person name="Rasinkangas P."/>
            <person name="Parkhill J."/>
            <person name="Rea M.C."/>
            <person name="O'Sullivan O."/>
            <person name="Ritari J."/>
            <person name="Douillard F.P."/>
            <person name="Paul Ross R."/>
            <person name="Yang R."/>
            <person name="Briner A.E."/>
            <person name="Felis G.E."/>
            <person name="de Vos W.M."/>
            <person name="Barrangou R."/>
            <person name="Klaenhammer T.R."/>
            <person name="Caufield P.W."/>
            <person name="Cui Y."/>
            <person name="Zhang H."/>
            <person name="O'Toole P.W."/>
        </authorList>
    </citation>
    <scope>NUCLEOTIDE SEQUENCE [LARGE SCALE GENOMIC DNA]</scope>
    <source>
        <strain evidence="2 3">DSM 23026</strain>
    </source>
</reference>
<dbReference type="Proteomes" id="UP000051249">
    <property type="component" value="Unassembled WGS sequence"/>
</dbReference>
<dbReference type="Pfam" id="PF06983">
    <property type="entry name" value="3-dmu-9_3-mt"/>
    <property type="match status" value="1"/>
</dbReference>
<sequence>MKFTPYLTFNGTAKAALTFYQKVLGGSLNISTVQELFHPEDHAIGQLIVHGVLTVNDHLQISALDVIPGAPSVQPGHTVSMGLTFHNIVTASSIFEKLAENGKVIIKFAPKDWGGTFGIIEDQFGVRWNISA</sequence>
<dbReference type="InterPro" id="IPR029068">
    <property type="entry name" value="Glyas_Bleomycin-R_OHBP_Dase"/>
</dbReference>
<dbReference type="InterPro" id="IPR028973">
    <property type="entry name" value="PhnB-like"/>
</dbReference>
<proteinExistence type="predicted"/>
<dbReference type="PANTHER" id="PTHR33990">
    <property type="entry name" value="PROTEIN YJDN-RELATED"/>
    <property type="match status" value="1"/>
</dbReference>
<dbReference type="AlphaFoldDB" id="A0A0R2NH21"/>
<dbReference type="EMBL" id="JQCQ01000016">
    <property type="protein sequence ID" value="KRO25121.1"/>
    <property type="molecule type" value="Genomic_DNA"/>
</dbReference>
<dbReference type="SUPFAM" id="SSF54593">
    <property type="entry name" value="Glyoxalase/Bleomycin resistance protein/Dihydroxybiphenyl dioxygenase"/>
    <property type="match status" value="1"/>
</dbReference>
<protein>
    <recommendedName>
        <fullName evidence="1">PhnB-like domain-containing protein</fullName>
    </recommendedName>
</protein>
<evidence type="ECO:0000313" key="2">
    <source>
        <dbReference type="EMBL" id="KRO25121.1"/>
    </source>
</evidence>
<gene>
    <name evidence="2" type="ORF">IV88_GL000454</name>
</gene>
<dbReference type="Gene3D" id="3.10.180.10">
    <property type="entry name" value="2,3-Dihydroxybiphenyl 1,2-Dioxygenase, domain 1"/>
    <property type="match status" value="1"/>
</dbReference>
<name>A0A0R2NH21_9LACO</name>
<evidence type="ECO:0000313" key="3">
    <source>
        <dbReference type="Proteomes" id="UP000051249"/>
    </source>
</evidence>
<evidence type="ECO:0000259" key="1">
    <source>
        <dbReference type="Pfam" id="PF06983"/>
    </source>
</evidence>
<dbReference type="PANTHER" id="PTHR33990:SF1">
    <property type="entry name" value="PROTEIN YJDN"/>
    <property type="match status" value="1"/>
</dbReference>
<organism evidence="2 3">
    <name type="scientific">Pediococcus argentinicus</name>
    <dbReference type="NCBI Taxonomy" id="480391"/>
    <lineage>
        <taxon>Bacteria</taxon>
        <taxon>Bacillati</taxon>
        <taxon>Bacillota</taxon>
        <taxon>Bacilli</taxon>
        <taxon>Lactobacillales</taxon>
        <taxon>Lactobacillaceae</taxon>
        <taxon>Pediococcus</taxon>
    </lineage>
</organism>
<accession>A0A0R2NH21</accession>
<dbReference type="OrthoDB" id="9795306at2"/>
<feature type="domain" description="PhnB-like" evidence="1">
    <location>
        <begin position="2"/>
        <end position="130"/>
    </location>
</feature>
<comment type="caution">
    <text evidence="2">The sequence shown here is derived from an EMBL/GenBank/DDBJ whole genome shotgun (WGS) entry which is preliminary data.</text>
</comment>
<dbReference type="CDD" id="cd06588">
    <property type="entry name" value="PhnB_like"/>
    <property type="match status" value="1"/>
</dbReference>
<dbReference type="RefSeq" id="WP_057799463.1">
    <property type="nucleotide sequence ID" value="NZ_BJZZ01000016.1"/>
</dbReference>
<keyword evidence="3" id="KW-1185">Reference proteome</keyword>